<evidence type="ECO:0000256" key="2">
    <source>
        <dbReference type="ARBA" id="ARBA00022723"/>
    </source>
</evidence>
<gene>
    <name evidence="10" type="ORF">AXG93_3571s1060</name>
</gene>
<dbReference type="GO" id="GO:0003887">
    <property type="term" value="F:DNA-directed DNA polymerase activity"/>
    <property type="evidence" value="ECO:0007669"/>
    <property type="project" value="UniProtKB-KW"/>
</dbReference>
<keyword evidence="7" id="KW-0695">RNA-directed DNA polymerase</keyword>
<dbReference type="PANTHER" id="PTHR42648">
    <property type="entry name" value="TRANSPOSASE, PUTATIVE-RELATED"/>
    <property type="match status" value="1"/>
</dbReference>
<reference evidence="10" key="1">
    <citation type="submission" date="2016-03" db="EMBL/GenBank/DDBJ databases">
        <title>Mechanisms controlling the formation of the plant cell surface in tip-growing cells are functionally conserved among land plants.</title>
        <authorList>
            <person name="Honkanen S."/>
            <person name="Jones V.A."/>
            <person name="Morieri G."/>
            <person name="Champion C."/>
            <person name="Hetherington A.J."/>
            <person name="Kelly S."/>
            <person name="Saint-Marcoux D."/>
            <person name="Proust H."/>
            <person name="Prescott H."/>
            <person name="Dolan L."/>
        </authorList>
    </citation>
    <scope>NUCLEOTIDE SEQUENCE [LARGE SCALE GENOMIC DNA]</scope>
    <source>
        <tissue evidence="10">Whole gametophyte</tissue>
    </source>
</reference>
<keyword evidence="2" id="KW-0479">Metal-binding</keyword>
<evidence type="ECO:0000256" key="4">
    <source>
        <dbReference type="ARBA" id="ARBA00022801"/>
    </source>
</evidence>
<keyword evidence="8" id="KW-0239">DNA-directed DNA polymerase</keyword>
<organism evidence="10 11">
    <name type="scientific">Marchantia polymorpha subsp. ruderalis</name>
    <dbReference type="NCBI Taxonomy" id="1480154"/>
    <lineage>
        <taxon>Eukaryota</taxon>
        <taxon>Viridiplantae</taxon>
        <taxon>Streptophyta</taxon>
        <taxon>Embryophyta</taxon>
        <taxon>Marchantiophyta</taxon>
        <taxon>Marchantiopsida</taxon>
        <taxon>Marchantiidae</taxon>
        <taxon>Marchantiales</taxon>
        <taxon>Marchantiaceae</taxon>
        <taxon>Marchantia</taxon>
    </lineage>
</organism>
<evidence type="ECO:0008006" key="12">
    <source>
        <dbReference type="Google" id="ProtNLM"/>
    </source>
</evidence>
<keyword evidence="8" id="KW-0548">Nucleotidyltransferase</keyword>
<dbReference type="InterPro" id="IPR039537">
    <property type="entry name" value="Retrotran_Ty1/copia-like"/>
</dbReference>
<keyword evidence="11" id="KW-1185">Reference proteome</keyword>
<keyword evidence="8" id="KW-0808">Transferase</keyword>
<dbReference type="EMBL" id="LVLJ01002955">
    <property type="protein sequence ID" value="OAE23043.1"/>
    <property type="molecule type" value="Genomic_DNA"/>
</dbReference>
<keyword evidence="5" id="KW-0460">Magnesium</keyword>
<dbReference type="GO" id="GO:0004519">
    <property type="term" value="F:endonuclease activity"/>
    <property type="evidence" value="ECO:0007669"/>
    <property type="project" value="UniProtKB-KW"/>
</dbReference>
<dbReference type="AlphaFoldDB" id="A0A176VRL1"/>
<evidence type="ECO:0000256" key="9">
    <source>
        <dbReference type="ARBA" id="ARBA00023172"/>
    </source>
</evidence>
<evidence type="ECO:0000256" key="8">
    <source>
        <dbReference type="ARBA" id="ARBA00022932"/>
    </source>
</evidence>
<protein>
    <recommendedName>
        <fullName evidence="12">Reverse transcriptase Ty1/copia-type domain-containing protein</fullName>
    </recommendedName>
</protein>
<name>A0A176VRL1_MARPO</name>
<comment type="caution">
    <text evidence="10">The sequence shown here is derived from an EMBL/GenBank/DDBJ whole genome shotgun (WGS) entry which is preliminary data.</text>
</comment>
<dbReference type="PANTHER" id="PTHR42648:SF11">
    <property type="entry name" value="TRANSPOSON TY4-P GAG-POL POLYPROTEIN"/>
    <property type="match status" value="1"/>
</dbReference>
<evidence type="ECO:0000256" key="5">
    <source>
        <dbReference type="ARBA" id="ARBA00022842"/>
    </source>
</evidence>
<evidence type="ECO:0000256" key="6">
    <source>
        <dbReference type="ARBA" id="ARBA00022908"/>
    </source>
</evidence>
<keyword evidence="3" id="KW-0255">Endonuclease</keyword>
<keyword evidence="4" id="KW-0378">Hydrolase</keyword>
<evidence type="ECO:0000313" key="10">
    <source>
        <dbReference type="EMBL" id="OAE23043.1"/>
    </source>
</evidence>
<sequence>MLFEAGLPKRFWEEAVNTAAYLINRCTSVALNCNTLVAPKLDNLKVFGCVVYMHQREYKLDPRAKKCMFVRYPEGVKEAKDSAEVAKERAKIEMKLLGRCSNEREDKDDASDDGHLEEIEELSGESHDKSLDSYQLARDRHKRETRAPKRFGYSDLVAFALVAAEELEDLEPRLYREAVMSKDKELWKCAMEE</sequence>
<evidence type="ECO:0000313" key="11">
    <source>
        <dbReference type="Proteomes" id="UP000077202"/>
    </source>
</evidence>
<evidence type="ECO:0000256" key="1">
    <source>
        <dbReference type="ARBA" id="ARBA00022722"/>
    </source>
</evidence>
<keyword evidence="6" id="KW-0229">DNA integration</keyword>
<keyword evidence="9" id="KW-0233">DNA recombination</keyword>
<proteinExistence type="predicted"/>
<dbReference type="GO" id="GO:0046872">
    <property type="term" value="F:metal ion binding"/>
    <property type="evidence" value="ECO:0007669"/>
    <property type="project" value="UniProtKB-KW"/>
</dbReference>
<accession>A0A176VRL1</accession>
<dbReference type="Proteomes" id="UP000077202">
    <property type="component" value="Unassembled WGS sequence"/>
</dbReference>
<dbReference type="GO" id="GO:0006310">
    <property type="term" value="P:DNA recombination"/>
    <property type="evidence" value="ECO:0007669"/>
    <property type="project" value="UniProtKB-KW"/>
</dbReference>
<dbReference type="GO" id="GO:0016787">
    <property type="term" value="F:hydrolase activity"/>
    <property type="evidence" value="ECO:0007669"/>
    <property type="project" value="UniProtKB-KW"/>
</dbReference>
<keyword evidence="1" id="KW-0540">Nuclease</keyword>
<evidence type="ECO:0000256" key="7">
    <source>
        <dbReference type="ARBA" id="ARBA00022918"/>
    </source>
</evidence>
<dbReference type="GO" id="GO:0003964">
    <property type="term" value="F:RNA-directed DNA polymerase activity"/>
    <property type="evidence" value="ECO:0007669"/>
    <property type="project" value="UniProtKB-KW"/>
</dbReference>
<evidence type="ECO:0000256" key="3">
    <source>
        <dbReference type="ARBA" id="ARBA00022759"/>
    </source>
</evidence>
<dbReference type="GO" id="GO:0015074">
    <property type="term" value="P:DNA integration"/>
    <property type="evidence" value="ECO:0007669"/>
    <property type="project" value="UniProtKB-KW"/>
</dbReference>